<dbReference type="SUPFAM" id="SSF47370">
    <property type="entry name" value="Bromodomain"/>
    <property type="match status" value="1"/>
</dbReference>
<dbReference type="OMA" id="AHSAMRM"/>
<dbReference type="Pfam" id="PF00439">
    <property type="entry name" value="Bromodomain"/>
    <property type="match status" value="1"/>
</dbReference>
<feature type="domain" description="Bromo" evidence="4">
    <location>
        <begin position="34"/>
        <end position="125"/>
    </location>
</feature>
<feature type="compositionally biased region" description="Basic and acidic residues" evidence="3">
    <location>
        <begin position="212"/>
        <end position="225"/>
    </location>
</feature>
<dbReference type="AlphaFoldDB" id="C5LL34"/>
<feature type="compositionally biased region" description="Basic and acidic residues" evidence="3">
    <location>
        <begin position="190"/>
        <end position="205"/>
    </location>
</feature>
<keyword evidence="6" id="KW-1185">Reference proteome</keyword>
<sequence length="286" mass="31220">MRAVGSRTEDQVLAATKITQSIATGLLEVIESLRGSPDSDNFKEPVRWKELGLDEYPLMIKRPRDLGTVEARLLLTVKSKKLKKHPQAGRAKECGRYGSVLEFFNDIEQIWQNCLTCGAAFNDVSSDIAHSAMRMRATSRTRKDTWIHKMVPELVKDGSSPATAATPSTSSEKESETLGNGNKSSGAKRKSGEKSKAKKDGTEDKRKRKSRTALEKSKAGKDHSNHLFIEGNNNDGVGGGGGRNKKRKMKVLTGAEGTAADGELTEAGKDVFDVCTYDQFILFAAI</sequence>
<evidence type="ECO:0000259" key="4">
    <source>
        <dbReference type="PROSITE" id="PS50014"/>
    </source>
</evidence>
<protein>
    <recommendedName>
        <fullName evidence="4">Bromo domain-containing protein</fullName>
    </recommendedName>
</protein>
<dbReference type="PANTHER" id="PTHR45926">
    <property type="entry name" value="OSJNBA0053K19.4 PROTEIN"/>
    <property type="match status" value="1"/>
</dbReference>
<dbReference type="InParanoid" id="C5LL34"/>
<dbReference type="GeneID" id="9047824"/>
<dbReference type="InterPro" id="IPR001487">
    <property type="entry name" value="Bromodomain"/>
</dbReference>
<evidence type="ECO:0000256" key="1">
    <source>
        <dbReference type="ARBA" id="ARBA00023117"/>
    </source>
</evidence>
<reference evidence="5 6" key="1">
    <citation type="submission" date="2008-07" db="EMBL/GenBank/DDBJ databases">
        <authorList>
            <person name="El-Sayed N."/>
            <person name="Caler E."/>
            <person name="Inman J."/>
            <person name="Amedeo P."/>
            <person name="Hass B."/>
            <person name="Wortman J."/>
        </authorList>
    </citation>
    <scope>NUCLEOTIDE SEQUENCE [LARGE SCALE GENOMIC DNA]</scope>
    <source>
        <strain evidence="6">ATCC 50983 / TXsc</strain>
    </source>
</reference>
<dbReference type="PROSITE" id="PS50014">
    <property type="entry name" value="BROMODOMAIN_2"/>
    <property type="match status" value="1"/>
</dbReference>
<gene>
    <name evidence="5" type="ORF">Pmar_PMAR005938</name>
</gene>
<dbReference type="Proteomes" id="UP000007800">
    <property type="component" value="Unassembled WGS sequence"/>
</dbReference>
<dbReference type="Gene3D" id="1.20.920.10">
    <property type="entry name" value="Bromodomain-like"/>
    <property type="match status" value="1"/>
</dbReference>
<dbReference type="SMART" id="SM00297">
    <property type="entry name" value="BROMO"/>
    <property type="match status" value="1"/>
</dbReference>
<evidence type="ECO:0000256" key="2">
    <source>
        <dbReference type="PROSITE-ProRule" id="PRU00035"/>
    </source>
</evidence>
<dbReference type="OrthoDB" id="21449at2759"/>
<proteinExistence type="predicted"/>
<evidence type="ECO:0000313" key="5">
    <source>
        <dbReference type="EMBL" id="EER02598.1"/>
    </source>
</evidence>
<organism evidence="6">
    <name type="scientific">Perkinsus marinus (strain ATCC 50983 / TXsc)</name>
    <dbReference type="NCBI Taxonomy" id="423536"/>
    <lineage>
        <taxon>Eukaryota</taxon>
        <taxon>Sar</taxon>
        <taxon>Alveolata</taxon>
        <taxon>Perkinsozoa</taxon>
        <taxon>Perkinsea</taxon>
        <taxon>Perkinsida</taxon>
        <taxon>Perkinsidae</taxon>
        <taxon>Perkinsus</taxon>
    </lineage>
</organism>
<dbReference type="InterPro" id="IPR036427">
    <property type="entry name" value="Bromodomain-like_sf"/>
</dbReference>
<name>C5LL34_PERM5</name>
<evidence type="ECO:0000313" key="6">
    <source>
        <dbReference type="Proteomes" id="UP000007800"/>
    </source>
</evidence>
<dbReference type="EMBL" id="GG683038">
    <property type="protein sequence ID" value="EER02598.1"/>
    <property type="molecule type" value="Genomic_DNA"/>
</dbReference>
<evidence type="ECO:0000256" key="3">
    <source>
        <dbReference type="SAM" id="MobiDB-lite"/>
    </source>
</evidence>
<accession>C5LL34</accession>
<feature type="compositionally biased region" description="Low complexity" evidence="3">
    <location>
        <begin position="159"/>
        <end position="170"/>
    </location>
</feature>
<dbReference type="RefSeq" id="XP_002769880.1">
    <property type="nucleotide sequence ID" value="XM_002769834.1"/>
</dbReference>
<keyword evidence="1 2" id="KW-0103">Bromodomain</keyword>
<feature type="region of interest" description="Disordered" evidence="3">
    <location>
        <begin position="152"/>
        <end position="246"/>
    </location>
</feature>